<dbReference type="OrthoDB" id="411785at2759"/>
<keyword evidence="3" id="KW-0808">Transferase</keyword>
<organism evidence="5 6">
    <name type="scientific">Gnomoniopsis smithogilvyi</name>
    <dbReference type="NCBI Taxonomy" id="1191159"/>
    <lineage>
        <taxon>Eukaryota</taxon>
        <taxon>Fungi</taxon>
        <taxon>Dikarya</taxon>
        <taxon>Ascomycota</taxon>
        <taxon>Pezizomycotina</taxon>
        <taxon>Sordariomycetes</taxon>
        <taxon>Sordariomycetidae</taxon>
        <taxon>Diaporthales</taxon>
        <taxon>Gnomoniaceae</taxon>
        <taxon>Gnomoniopsis</taxon>
    </lineage>
</organism>
<comment type="caution">
    <text evidence="5">The sequence shown here is derived from an EMBL/GenBank/DDBJ whole genome shotgun (WGS) entry which is preliminary data.</text>
</comment>
<dbReference type="EMBL" id="JAPEVB010000007">
    <property type="protein sequence ID" value="KAJ4385616.1"/>
    <property type="molecule type" value="Genomic_DNA"/>
</dbReference>
<keyword evidence="6" id="KW-1185">Reference proteome</keyword>
<dbReference type="Gene3D" id="3.40.50.150">
    <property type="entry name" value="Vaccinia Virus protein VP39"/>
    <property type="match status" value="1"/>
</dbReference>
<accession>A0A9W9CSW1</accession>
<reference evidence="5" key="1">
    <citation type="submission" date="2022-10" db="EMBL/GenBank/DDBJ databases">
        <title>Tapping the CABI collections for fungal endophytes: first genome assemblies for Collariella, Neodidymelliopsis, Ascochyta clinopodiicola, Didymella pomorum, Didymosphaeria variabile, Neocosmospora piperis and Neocucurbitaria cava.</title>
        <authorList>
            <person name="Hill R."/>
        </authorList>
    </citation>
    <scope>NUCLEOTIDE SEQUENCE</scope>
    <source>
        <strain evidence="5">IMI 355082</strain>
    </source>
</reference>
<evidence type="ECO:0000313" key="6">
    <source>
        <dbReference type="Proteomes" id="UP001140453"/>
    </source>
</evidence>
<evidence type="ECO:0000256" key="1">
    <source>
        <dbReference type="ARBA" id="ARBA00008361"/>
    </source>
</evidence>
<evidence type="ECO:0000256" key="3">
    <source>
        <dbReference type="ARBA" id="ARBA00022679"/>
    </source>
</evidence>
<dbReference type="CDD" id="cd02440">
    <property type="entry name" value="AdoMet_MTases"/>
    <property type="match status" value="1"/>
</dbReference>
<dbReference type="InterPro" id="IPR051419">
    <property type="entry name" value="Lys/N-term_MeTrsfase_sf"/>
</dbReference>
<name>A0A9W9CSW1_9PEZI</name>
<protein>
    <recommendedName>
        <fullName evidence="4">Methyltransferase type 11 domain-containing protein</fullName>
    </recommendedName>
</protein>
<dbReference type="PANTHER" id="PTHR12176">
    <property type="entry name" value="SAM-DEPENDENT METHYLTRANSFERASE SUPERFAMILY PROTEIN"/>
    <property type="match status" value="1"/>
</dbReference>
<sequence length="218" mass="25078">MTQEEDQALSRPEYWDARYVVGDGTKPTHEWFRTFAELQPFFEKNLLTAEGVRAEDDPLILHLGTGDSLIPIELESRGYKRQLCVDFSPTAIKLMSERYSSIKSIEWAQADVRNLVNISDGSIDVAFDKGTLDAMIYGSPWSPPDEVKDNTSRYMKEVHRTLKDNGRFLYVTFRQAHFMKPLLNPDGQLWDMEMQVLGETGSFDYYGYVIRKRSVATT</sequence>
<dbReference type="GO" id="GO:0032259">
    <property type="term" value="P:methylation"/>
    <property type="evidence" value="ECO:0007669"/>
    <property type="project" value="UniProtKB-KW"/>
</dbReference>
<dbReference type="PANTHER" id="PTHR12176:SF80">
    <property type="entry name" value="EEF1A LYSINE METHYLTRANSFERASE 4"/>
    <property type="match status" value="1"/>
</dbReference>
<dbReference type="Proteomes" id="UP001140453">
    <property type="component" value="Unassembled WGS sequence"/>
</dbReference>
<evidence type="ECO:0000256" key="2">
    <source>
        <dbReference type="ARBA" id="ARBA00022603"/>
    </source>
</evidence>
<dbReference type="InterPro" id="IPR013216">
    <property type="entry name" value="Methyltransf_11"/>
</dbReference>
<comment type="similarity">
    <text evidence="1">Belongs to the methyltransferase superfamily.</text>
</comment>
<keyword evidence="2" id="KW-0489">Methyltransferase</keyword>
<evidence type="ECO:0000259" key="4">
    <source>
        <dbReference type="Pfam" id="PF08241"/>
    </source>
</evidence>
<evidence type="ECO:0000313" key="5">
    <source>
        <dbReference type="EMBL" id="KAJ4385616.1"/>
    </source>
</evidence>
<dbReference type="GO" id="GO:0008757">
    <property type="term" value="F:S-adenosylmethionine-dependent methyltransferase activity"/>
    <property type="evidence" value="ECO:0007669"/>
    <property type="project" value="InterPro"/>
</dbReference>
<feature type="domain" description="Methyltransferase type 11" evidence="4">
    <location>
        <begin position="61"/>
        <end position="169"/>
    </location>
</feature>
<proteinExistence type="inferred from homology"/>
<gene>
    <name evidence="5" type="ORF">N0V93_010045</name>
</gene>
<dbReference type="AlphaFoldDB" id="A0A9W9CSW1"/>
<dbReference type="InterPro" id="IPR029063">
    <property type="entry name" value="SAM-dependent_MTases_sf"/>
</dbReference>
<dbReference type="SUPFAM" id="SSF53335">
    <property type="entry name" value="S-adenosyl-L-methionine-dependent methyltransferases"/>
    <property type="match status" value="1"/>
</dbReference>
<dbReference type="Pfam" id="PF08241">
    <property type="entry name" value="Methyltransf_11"/>
    <property type="match status" value="1"/>
</dbReference>